<name>A0ABP6Q0G8_9ACTN</name>
<protein>
    <submittedName>
        <fullName evidence="1">Uncharacterized protein</fullName>
    </submittedName>
</protein>
<reference evidence="2" key="1">
    <citation type="journal article" date="2019" name="Int. J. Syst. Evol. Microbiol.">
        <title>The Global Catalogue of Microorganisms (GCM) 10K type strain sequencing project: providing services to taxonomists for standard genome sequencing and annotation.</title>
        <authorList>
            <consortium name="The Broad Institute Genomics Platform"/>
            <consortium name="The Broad Institute Genome Sequencing Center for Infectious Disease"/>
            <person name="Wu L."/>
            <person name="Ma J."/>
        </authorList>
    </citation>
    <scope>NUCLEOTIDE SEQUENCE [LARGE SCALE GENOMIC DNA]</scope>
    <source>
        <strain evidence="2">JCM 9377</strain>
    </source>
</reference>
<organism evidence="1 2">
    <name type="scientific">Actinocorallia longicatena</name>
    <dbReference type="NCBI Taxonomy" id="111803"/>
    <lineage>
        <taxon>Bacteria</taxon>
        <taxon>Bacillati</taxon>
        <taxon>Actinomycetota</taxon>
        <taxon>Actinomycetes</taxon>
        <taxon>Streptosporangiales</taxon>
        <taxon>Thermomonosporaceae</taxon>
        <taxon>Actinocorallia</taxon>
    </lineage>
</organism>
<accession>A0ABP6Q0G8</accession>
<dbReference type="Gene3D" id="3.90.550.10">
    <property type="entry name" value="Spore Coat Polysaccharide Biosynthesis Protein SpsA, Chain A"/>
    <property type="match status" value="1"/>
</dbReference>
<evidence type="ECO:0000313" key="1">
    <source>
        <dbReference type="EMBL" id="GAA3198811.1"/>
    </source>
</evidence>
<comment type="caution">
    <text evidence="1">The sequence shown here is derived from an EMBL/GenBank/DDBJ whole genome shotgun (WGS) entry which is preliminary data.</text>
</comment>
<keyword evidence="2" id="KW-1185">Reference proteome</keyword>
<sequence>MRFAAVLAAPHAAAPPGVDPEAYRDALFEDVYEVIHALDLVRPAVAAPAELADLAESVIWPGTPVVVAATPLDALRGLERLGATEAVVVAPDAPDLPGLILGKLFRALGSRDVAVSPAAGGGLVALAARLPLPSWLPEIAFDDPEALDVLRKAGPVFKSPGWHRLRTPGDVHLLDPGLEGWDNTRALLS</sequence>
<gene>
    <name evidence="1" type="ORF">GCM10010468_10770</name>
</gene>
<dbReference type="InterPro" id="IPR029044">
    <property type="entry name" value="Nucleotide-diphossugar_trans"/>
</dbReference>
<proteinExistence type="predicted"/>
<dbReference type="RefSeq" id="WP_344822779.1">
    <property type="nucleotide sequence ID" value="NZ_BAAAUV010000002.1"/>
</dbReference>
<dbReference type="Proteomes" id="UP001501237">
    <property type="component" value="Unassembled WGS sequence"/>
</dbReference>
<dbReference type="SUPFAM" id="SSF53448">
    <property type="entry name" value="Nucleotide-diphospho-sugar transferases"/>
    <property type="match status" value="1"/>
</dbReference>
<evidence type="ECO:0000313" key="2">
    <source>
        <dbReference type="Proteomes" id="UP001501237"/>
    </source>
</evidence>
<dbReference type="EMBL" id="BAAAUV010000002">
    <property type="protein sequence ID" value="GAA3198811.1"/>
    <property type="molecule type" value="Genomic_DNA"/>
</dbReference>